<evidence type="ECO:0000256" key="2">
    <source>
        <dbReference type="RuleBase" id="RU003749"/>
    </source>
</evidence>
<comment type="similarity">
    <text evidence="1 2">Belongs to the anti-sigma-factor antagonist family.</text>
</comment>
<dbReference type="PANTHER" id="PTHR33495">
    <property type="entry name" value="ANTI-SIGMA FACTOR ANTAGONIST TM_1081-RELATED-RELATED"/>
    <property type="match status" value="1"/>
</dbReference>
<dbReference type="Gene3D" id="3.30.750.24">
    <property type="entry name" value="STAS domain"/>
    <property type="match status" value="1"/>
</dbReference>
<dbReference type="RefSeq" id="WP_268880087.1">
    <property type="nucleotide sequence ID" value="NZ_CP114029.1"/>
</dbReference>
<dbReference type="Proteomes" id="UP001164020">
    <property type="component" value="Chromosome"/>
</dbReference>
<evidence type="ECO:0000259" key="3">
    <source>
        <dbReference type="PROSITE" id="PS50801"/>
    </source>
</evidence>
<reference evidence="4" key="1">
    <citation type="submission" date="2022-12" db="EMBL/GenBank/DDBJ databases">
        <title>Jiella pelagia sp. nov., isolated from phosphonate enriched culture of Northwest Pacific surface seawater.</title>
        <authorList>
            <person name="Shin D.Y."/>
            <person name="Hwang C.Y."/>
        </authorList>
    </citation>
    <scope>NUCLEOTIDE SEQUENCE</scope>
    <source>
        <strain evidence="4">HL-NP1</strain>
    </source>
</reference>
<dbReference type="InterPro" id="IPR036513">
    <property type="entry name" value="STAS_dom_sf"/>
</dbReference>
<dbReference type="EMBL" id="CP114029">
    <property type="protein sequence ID" value="WAP67625.1"/>
    <property type="molecule type" value="Genomic_DNA"/>
</dbReference>
<evidence type="ECO:0000256" key="1">
    <source>
        <dbReference type="ARBA" id="ARBA00009013"/>
    </source>
</evidence>
<gene>
    <name evidence="4" type="ORF">OH818_19315</name>
</gene>
<evidence type="ECO:0000313" key="4">
    <source>
        <dbReference type="EMBL" id="WAP67625.1"/>
    </source>
</evidence>
<sequence>MTPHGRVDSNSARDLEEVLLPLFDDGGSVLVDLDKMSYISSAGLRVLLLAARRSKATGVSLALCCMSKPVEEVFAISGFAKLFRIHPDRPEALAALQA</sequence>
<dbReference type="SUPFAM" id="SSF52091">
    <property type="entry name" value="SpoIIaa-like"/>
    <property type="match status" value="1"/>
</dbReference>
<name>A0ABY7C1A9_9HYPH</name>
<organism evidence="4 5">
    <name type="scientific">Jiella pelagia</name>
    <dbReference type="NCBI Taxonomy" id="2986949"/>
    <lineage>
        <taxon>Bacteria</taxon>
        <taxon>Pseudomonadati</taxon>
        <taxon>Pseudomonadota</taxon>
        <taxon>Alphaproteobacteria</taxon>
        <taxon>Hyphomicrobiales</taxon>
        <taxon>Aurantimonadaceae</taxon>
        <taxon>Jiella</taxon>
    </lineage>
</organism>
<dbReference type="Pfam" id="PF01740">
    <property type="entry name" value="STAS"/>
    <property type="match status" value="1"/>
</dbReference>
<accession>A0ABY7C1A9</accession>
<dbReference type="InterPro" id="IPR003658">
    <property type="entry name" value="Anti-sigma_ant"/>
</dbReference>
<dbReference type="PROSITE" id="PS50801">
    <property type="entry name" value="STAS"/>
    <property type="match status" value="1"/>
</dbReference>
<evidence type="ECO:0000313" key="5">
    <source>
        <dbReference type="Proteomes" id="UP001164020"/>
    </source>
</evidence>
<protein>
    <recommendedName>
        <fullName evidence="2">Anti-sigma factor antagonist</fullName>
    </recommendedName>
</protein>
<proteinExistence type="inferred from homology"/>
<dbReference type="NCBIfam" id="TIGR00377">
    <property type="entry name" value="ant_ant_sig"/>
    <property type="match status" value="1"/>
</dbReference>
<dbReference type="InterPro" id="IPR002645">
    <property type="entry name" value="STAS_dom"/>
</dbReference>
<feature type="domain" description="STAS" evidence="3">
    <location>
        <begin position="1"/>
        <end position="96"/>
    </location>
</feature>
<dbReference type="CDD" id="cd07043">
    <property type="entry name" value="STAS_anti-anti-sigma_factors"/>
    <property type="match status" value="1"/>
</dbReference>
<keyword evidence="5" id="KW-1185">Reference proteome</keyword>